<dbReference type="EMBL" id="HBEC01026927">
    <property type="protein sequence ID" value="CAD8294179.1"/>
    <property type="molecule type" value="Transcribed_RNA"/>
</dbReference>
<keyword evidence="2" id="KW-1015">Disulfide bond</keyword>
<dbReference type="GO" id="GO:0006491">
    <property type="term" value="P:N-glycan processing"/>
    <property type="evidence" value="ECO:0007669"/>
    <property type="project" value="TreeGrafter"/>
</dbReference>
<protein>
    <recommendedName>
        <fullName evidence="4">MRH domain-containing protein</fullName>
    </recommendedName>
</protein>
<dbReference type="PROSITE" id="PS51914">
    <property type="entry name" value="MRH"/>
    <property type="match status" value="1"/>
</dbReference>
<evidence type="ECO:0000259" key="4">
    <source>
        <dbReference type="PROSITE" id="PS51914"/>
    </source>
</evidence>
<reference evidence="5" key="1">
    <citation type="submission" date="2021-01" db="EMBL/GenBank/DDBJ databases">
        <authorList>
            <person name="Corre E."/>
            <person name="Pelletier E."/>
            <person name="Niang G."/>
            <person name="Scheremetjew M."/>
            <person name="Finn R."/>
            <person name="Kale V."/>
            <person name="Holt S."/>
            <person name="Cochrane G."/>
            <person name="Meng A."/>
            <person name="Brown T."/>
            <person name="Cohen L."/>
        </authorList>
    </citation>
    <scope>NUCLEOTIDE SEQUENCE</scope>
    <source>
        <strain evidence="5">CCMP219</strain>
    </source>
</reference>
<keyword evidence="1" id="KW-0732">Signal</keyword>
<dbReference type="Pfam" id="PF13015">
    <property type="entry name" value="PRKCSH_1"/>
    <property type="match status" value="1"/>
</dbReference>
<evidence type="ECO:0000256" key="3">
    <source>
        <dbReference type="SAM" id="Coils"/>
    </source>
</evidence>
<feature type="domain" description="MRH" evidence="4">
    <location>
        <begin position="56"/>
        <end position="156"/>
    </location>
</feature>
<dbReference type="SUPFAM" id="SSF50911">
    <property type="entry name" value="Mannose 6-phosphate receptor domain"/>
    <property type="match status" value="1"/>
</dbReference>
<dbReference type="InterPro" id="IPR036607">
    <property type="entry name" value="PRKCSH"/>
</dbReference>
<dbReference type="InterPro" id="IPR039794">
    <property type="entry name" value="Gtb1-like"/>
</dbReference>
<dbReference type="Gene3D" id="2.70.130.10">
    <property type="entry name" value="Mannose-6-phosphate receptor binding domain"/>
    <property type="match status" value="1"/>
</dbReference>
<organism evidence="5">
    <name type="scientific">Chlamydomonas euryale</name>
    <dbReference type="NCBI Taxonomy" id="1486919"/>
    <lineage>
        <taxon>Eukaryota</taxon>
        <taxon>Viridiplantae</taxon>
        <taxon>Chlorophyta</taxon>
        <taxon>core chlorophytes</taxon>
        <taxon>Chlorophyceae</taxon>
        <taxon>CS clade</taxon>
        <taxon>Chlamydomonadales</taxon>
        <taxon>Chlamydomonadaceae</taxon>
        <taxon>Chlamydomonas</taxon>
    </lineage>
</organism>
<dbReference type="GO" id="GO:0017177">
    <property type="term" value="C:glucosidase II complex"/>
    <property type="evidence" value="ECO:0007669"/>
    <property type="project" value="TreeGrafter"/>
</dbReference>
<feature type="coiled-coil region" evidence="3">
    <location>
        <begin position="7"/>
        <end position="34"/>
    </location>
</feature>
<dbReference type="InterPro" id="IPR044865">
    <property type="entry name" value="MRH_dom"/>
</dbReference>
<dbReference type="AlphaFoldDB" id="A0A7R9VH33"/>
<sequence>MAASRKLSETSKLVETLTKELEELRREQRNLERYATPPGQPPFDFGPGDVLLPLAGRCVSDTASAAGWTYEVCMFDSAHQALKYRPQQRTLLGHWVGFEDGHATAVFGGGDDCGGHGPRHMRVLLECGATESLHSATEPHTCEYTATLSTPLLCTRDELHRAHAELANAVKARDALAQQIAREVAERVDPDDPKKEL</sequence>
<evidence type="ECO:0000256" key="2">
    <source>
        <dbReference type="ARBA" id="ARBA00023157"/>
    </source>
</evidence>
<proteinExistence type="predicted"/>
<keyword evidence="3" id="KW-0175">Coiled coil</keyword>
<dbReference type="PANTHER" id="PTHR12630">
    <property type="entry name" value="N-LINKED OLIGOSACCHARIDE PROCESSING"/>
    <property type="match status" value="1"/>
</dbReference>
<dbReference type="InterPro" id="IPR009011">
    <property type="entry name" value="Man6P_isomerase_rcpt-bd_dom_sf"/>
</dbReference>
<name>A0A7R9VH33_9CHLO</name>
<evidence type="ECO:0000313" key="5">
    <source>
        <dbReference type="EMBL" id="CAD8294179.1"/>
    </source>
</evidence>
<gene>
    <name evidence="5" type="ORF">CEUR00632_LOCUS12399</name>
</gene>
<evidence type="ECO:0000256" key="1">
    <source>
        <dbReference type="ARBA" id="ARBA00022729"/>
    </source>
</evidence>
<dbReference type="PANTHER" id="PTHR12630:SF17">
    <property type="entry name" value="EXPRESSED PROTEIN"/>
    <property type="match status" value="1"/>
</dbReference>
<accession>A0A7R9VH33</accession>